<gene>
    <name evidence="2" type="ORF">P0Y53_17020</name>
</gene>
<proteinExistence type="predicted"/>
<dbReference type="CDD" id="cd12105">
    <property type="entry name" value="HmuY"/>
    <property type="match status" value="1"/>
</dbReference>
<evidence type="ECO:0000313" key="3">
    <source>
        <dbReference type="Proteomes" id="UP001220610"/>
    </source>
</evidence>
<sequence>MKYFLLILSLASLVACSKDGDKVEQVDLVSTTVLDLALDTLASMSDDVDGKEKRPFYTVTFNFKTRQTRFIKTTQDSLDYLPTDGWDIAFSKEYNSYVVANNGNTVGTPGYKGPGVGRMVVIEQPYEKVTEAPSEEVFTSEGVAGVGWDSGNGLGWFFYSLSNHICVPVKNRTFVVKTATGKFAKLQIMNIYKGNPPVVTDLFWPAPYVSFRYYVQEDGSRNLRTN</sequence>
<name>A0AAJ6BGJ2_9BACT</name>
<dbReference type="Proteomes" id="UP001220610">
    <property type="component" value="Chromosome"/>
</dbReference>
<feature type="chain" id="PRO_5042610030" evidence="1">
    <location>
        <begin position="18"/>
        <end position="226"/>
    </location>
</feature>
<accession>A0AAJ6BGJ2</accession>
<evidence type="ECO:0000313" key="2">
    <source>
        <dbReference type="EMBL" id="WEK34191.1"/>
    </source>
</evidence>
<keyword evidence="1" id="KW-0732">Signal</keyword>
<feature type="signal peptide" evidence="1">
    <location>
        <begin position="1"/>
        <end position="17"/>
    </location>
</feature>
<dbReference type="EMBL" id="CP119311">
    <property type="protein sequence ID" value="WEK34191.1"/>
    <property type="molecule type" value="Genomic_DNA"/>
</dbReference>
<organism evidence="2 3">
    <name type="scientific">Candidatus Pseudobacter hemicellulosilyticus</name>
    <dbReference type="NCBI Taxonomy" id="3121375"/>
    <lineage>
        <taxon>Bacteria</taxon>
        <taxon>Pseudomonadati</taxon>
        <taxon>Bacteroidota</taxon>
        <taxon>Chitinophagia</taxon>
        <taxon>Chitinophagales</taxon>
        <taxon>Chitinophagaceae</taxon>
        <taxon>Pseudobacter</taxon>
    </lineage>
</organism>
<dbReference type="Pfam" id="PF14064">
    <property type="entry name" value="HmuY"/>
    <property type="match status" value="1"/>
</dbReference>
<protein>
    <submittedName>
        <fullName evidence="2">HmuY family protein</fullName>
    </submittedName>
</protein>
<dbReference type="InterPro" id="IPR025921">
    <property type="entry name" value="HmuY"/>
</dbReference>
<evidence type="ECO:0000256" key="1">
    <source>
        <dbReference type="SAM" id="SignalP"/>
    </source>
</evidence>
<dbReference type="AlphaFoldDB" id="A0AAJ6BGJ2"/>
<reference evidence="2" key="1">
    <citation type="submission" date="2023-03" db="EMBL/GenBank/DDBJ databases">
        <title>Andean soil-derived lignocellulolytic bacterial consortium as a source of novel taxa and putative plastic-active enzymes.</title>
        <authorList>
            <person name="Diaz-Garcia L."/>
            <person name="Chuvochina M."/>
            <person name="Feuerriegel G."/>
            <person name="Bunk B."/>
            <person name="Sproer C."/>
            <person name="Streit W.R."/>
            <person name="Rodriguez L.M."/>
            <person name="Overmann J."/>
            <person name="Jimenez D.J."/>
        </authorList>
    </citation>
    <scope>NUCLEOTIDE SEQUENCE</scope>
    <source>
        <strain evidence="2">MAG 7</strain>
    </source>
</reference>